<dbReference type="Proteomes" id="UP001062846">
    <property type="component" value="Chromosome 6"/>
</dbReference>
<gene>
    <name evidence="1" type="ORF">RHMOL_Rhmol06G0010900</name>
</gene>
<reference evidence="1" key="1">
    <citation type="submission" date="2022-02" db="EMBL/GenBank/DDBJ databases">
        <title>Plant Genome Project.</title>
        <authorList>
            <person name="Zhang R.-G."/>
        </authorList>
    </citation>
    <scope>NUCLEOTIDE SEQUENCE</scope>
    <source>
        <strain evidence="1">AT1</strain>
    </source>
</reference>
<evidence type="ECO:0000313" key="2">
    <source>
        <dbReference type="Proteomes" id="UP001062846"/>
    </source>
</evidence>
<keyword evidence="2" id="KW-1185">Reference proteome</keyword>
<proteinExistence type="predicted"/>
<organism evidence="1 2">
    <name type="scientific">Rhododendron molle</name>
    <name type="common">Chinese azalea</name>
    <name type="synonym">Azalea mollis</name>
    <dbReference type="NCBI Taxonomy" id="49168"/>
    <lineage>
        <taxon>Eukaryota</taxon>
        <taxon>Viridiplantae</taxon>
        <taxon>Streptophyta</taxon>
        <taxon>Embryophyta</taxon>
        <taxon>Tracheophyta</taxon>
        <taxon>Spermatophyta</taxon>
        <taxon>Magnoliopsida</taxon>
        <taxon>eudicotyledons</taxon>
        <taxon>Gunneridae</taxon>
        <taxon>Pentapetalae</taxon>
        <taxon>asterids</taxon>
        <taxon>Ericales</taxon>
        <taxon>Ericaceae</taxon>
        <taxon>Ericoideae</taxon>
        <taxon>Rhodoreae</taxon>
        <taxon>Rhododendron</taxon>
    </lineage>
</organism>
<dbReference type="EMBL" id="CM046393">
    <property type="protein sequence ID" value="KAI8549244.1"/>
    <property type="molecule type" value="Genomic_DNA"/>
</dbReference>
<protein>
    <submittedName>
        <fullName evidence="1">Uncharacterized protein</fullName>
    </submittedName>
</protein>
<accession>A0ACC0N8Q8</accession>
<comment type="caution">
    <text evidence="1">The sequence shown here is derived from an EMBL/GenBank/DDBJ whole genome shotgun (WGS) entry which is preliminary data.</text>
</comment>
<evidence type="ECO:0000313" key="1">
    <source>
        <dbReference type="EMBL" id="KAI8549244.1"/>
    </source>
</evidence>
<sequence>MASVWCLNSHGSAAPFLSSEKPYRLKKFKRSQVLCCGSYSSTHLQNSSLSIQCQSGTIIRRQVLFQTIIAAFSFPPIVSIALADTEVLGDFRLYSDEANKFKIMIPQGDFSKLFSTQFSHFPLFPSPDLMLLLQ</sequence>
<name>A0ACC0N8Q8_RHOML</name>